<dbReference type="AlphaFoldDB" id="A0A9Q3W058"/>
<keyword evidence="1" id="KW-1133">Transmembrane helix</keyword>
<organism evidence="2 3">
    <name type="scientific">Streptomyces guryensis</name>
    <dbReference type="NCBI Taxonomy" id="2886947"/>
    <lineage>
        <taxon>Bacteria</taxon>
        <taxon>Bacillati</taxon>
        <taxon>Actinomycetota</taxon>
        <taxon>Actinomycetes</taxon>
        <taxon>Kitasatosporales</taxon>
        <taxon>Streptomycetaceae</taxon>
        <taxon>Streptomyces</taxon>
    </lineage>
</organism>
<feature type="transmembrane region" description="Helical" evidence="1">
    <location>
        <begin position="431"/>
        <end position="451"/>
    </location>
</feature>
<keyword evidence="1" id="KW-0472">Membrane</keyword>
<dbReference type="RefSeq" id="WP_232655743.1">
    <property type="nucleotide sequence ID" value="NZ_JAJSBI010000048.1"/>
</dbReference>
<name>A0A9Q3W058_9ACTN</name>
<accession>A0A9Q3W058</accession>
<dbReference type="Proteomes" id="UP001108029">
    <property type="component" value="Unassembled WGS sequence"/>
</dbReference>
<evidence type="ECO:0000256" key="1">
    <source>
        <dbReference type="SAM" id="Phobius"/>
    </source>
</evidence>
<protein>
    <submittedName>
        <fullName evidence="2">Oxidoreductase</fullName>
    </submittedName>
</protein>
<keyword evidence="1" id="KW-0812">Transmembrane</keyword>
<proteinExistence type="predicted"/>
<evidence type="ECO:0000313" key="3">
    <source>
        <dbReference type="Proteomes" id="UP001108029"/>
    </source>
</evidence>
<dbReference type="EMBL" id="JAJSBI010000048">
    <property type="protein sequence ID" value="MCD9880823.1"/>
    <property type="molecule type" value="Genomic_DNA"/>
</dbReference>
<feature type="transmembrane region" description="Helical" evidence="1">
    <location>
        <begin position="366"/>
        <end position="385"/>
    </location>
</feature>
<evidence type="ECO:0000313" key="2">
    <source>
        <dbReference type="EMBL" id="MCD9880823.1"/>
    </source>
</evidence>
<sequence>MSPDPGRTVDAEGVRRDILDAAPGAEPYVLRGAHVTGALLLDGAEVRRSVRFEACLFDEAVSLEGATTLGVSIVDCTLPGFRAPTARFGGRLDLRRSTIGGDGHDAVELVHADIAGALRLDGARLIAPGRMAVDAGGLVMRGGVFCEDGFVAEGEVSFPGAELPGGLWMRGARITVGAPDAYAFHGDMLKSSTVRLSRGFTTDGRVRLRSVRIEDLLTFDDAELLGSGTSLMCVGMQAGALDLRFRYRPAGGVNLRTAHADRIQDHPSTWPATLGLDGLTYGWLGETAHTRREDVENRLAWLRRQPVYVPQPYEQLASHYRRCGHEDEARRVLLVRERRRRATLGPAGRTWGWLLDSTVGYGYRPWIAGIWLALLTLIGSLVFAAHDPVANAKDEGTPFNPVVYTLDLLVPIGGLGQRDHWHWAQGGVQGLAYALIAIGWVLTTAVVAGVTRTLSRN</sequence>
<gene>
    <name evidence="2" type="ORF">LJ657_46265</name>
</gene>
<reference evidence="2" key="1">
    <citation type="submission" date="2021-12" db="EMBL/GenBank/DDBJ databases">
        <authorList>
            <person name="Lee J.-H."/>
            <person name="Kim S.-B."/>
        </authorList>
    </citation>
    <scope>NUCLEOTIDE SEQUENCE</scope>
    <source>
        <strain evidence="2">NR30</strain>
    </source>
</reference>
<comment type="caution">
    <text evidence="2">The sequence shown here is derived from an EMBL/GenBank/DDBJ whole genome shotgun (WGS) entry which is preliminary data.</text>
</comment>
<keyword evidence="3" id="KW-1185">Reference proteome</keyword>